<protein>
    <submittedName>
        <fullName evidence="2">Membrane protein</fullName>
    </submittedName>
</protein>
<feature type="transmembrane region" description="Helical" evidence="1">
    <location>
        <begin position="337"/>
        <end position="358"/>
    </location>
</feature>
<feature type="transmembrane region" description="Helical" evidence="1">
    <location>
        <begin position="161"/>
        <end position="179"/>
    </location>
</feature>
<feature type="transmembrane region" description="Helical" evidence="1">
    <location>
        <begin position="295"/>
        <end position="317"/>
    </location>
</feature>
<feature type="transmembrane region" description="Helical" evidence="1">
    <location>
        <begin position="370"/>
        <end position="388"/>
    </location>
</feature>
<name>A0AB74AAU7_PSESX</name>
<comment type="caution">
    <text evidence="2">The sequence shown here is derived from an EMBL/GenBank/DDBJ whole genome shotgun (WGS) entry which is preliminary data.</text>
</comment>
<feature type="transmembrane region" description="Helical" evidence="1">
    <location>
        <begin position="185"/>
        <end position="206"/>
    </location>
</feature>
<accession>A0AB74AAU7</accession>
<keyword evidence="1" id="KW-0812">Transmembrane</keyword>
<feature type="transmembrane region" description="Helical" evidence="1">
    <location>
        <begin position="394"/>
        <end position="413"/>
    </location>
</feature>
<proteinExistence type="predicted"/>
<evidence type="ECO:0000256" key="1">
    <source>
        <dbReference type="SAM" id="Phobius"/>
    </source>
</evidence>
<evidence type="ECO:0000313" key="3">
    <source>
        <dbReference type="Proteomes" id="UP000267978"/>
    </source>
</evidence>
<feature type="transmembrane region" description="Helical" evidence="1">
    <location>
        <begin position="132"/>
        <end position="149"/>
    </location>
</feature>
<feature type="transmembrane region" description="Helical" evidence="1">
    <location>
        <begin position="52"/>
        <end position="74"/>
    </location>
</feature>
<dbReference type="RefSeq" id="WP_057405941.1">
    <property type="nucleotide sequence ID" value="NZ_CP013183.1"/>
</dbReference>
<dbReference type="AlphaFoldDB" id="A0AB74AAU7"/>
<dbReference type="Proteomes" id="UP000267978">
    <property type="component" value="Unassembled WGS sequence"/>
</dbReference>
<feature type="transmembrane region" description="Helical" evidence="1">
    <location>
        <begin position="21"/>
        <end position="40"/>
    </location>
</feature>
<reference evidence="2 3" key="1">
    <citation type="submission" date="2018-08" db="EMBL/GenBank/DDBJ databases">
        <title>Recombination of ecologically and evolutionarily significant loci maintains genetic cohesion in the Pseudomonas syringae species complex.</title>
        <authorList>
            <person name="Dillon M."/>
            <person name="Thakur S."/>
            <person name="Almeida R.N.D."/>
            <person name="Weir B.S."/>
            <person name="Guttman D.S."/>
        </authorList>
    </citation>
    <scope>NUCLEOTIDE SEQUENCE [LARGE SCALE GENOMIC DNA]</scope>
    <source>
        <strain evidence="2 3">ICMP 3946</strain>
    </source>
</reference>
<feature type="transmembrane region" description="Helical" evidence="1">
    <location>
        <begin position="259"/>
        <end position="283"/>
    </location>
</feature>
<feature type="transmembrane region" description="Helical" evidence="1">
    <location>
        <begin position="226"/>
        <end position="247"/>
    </location>
</feature>
<sequence>MAMRANILSYLKFFLDNILKFSANRFFPYLGISLIGILVANKNFEEFSFFSYVSSAFIFPATIATFTFYAVGNLTPSSIDSKNKVVFNSILFLALVFSSFVVFACFLILIFSQKEISSYPSEYNAKELAICYIVYIFIYVLNSFFNCYYEAWIKDRSSNIGRMVSFIPLIIFAIVAFFLHSQLNYSYFVVVLMTVCGFFELAYYIYISRKNRLFSLHVDLQTMRTLVLIGAPQGLGLALQRLAFFLVNKRLLLIDKDFVSVFSVAISIVSLLAIPVSAFTQIHSIHITRNRTQPLYSYPILLLFGSALPSTILITYFDRLILPLYGLKSELLDQDPWISLGILAMLLSTASLMLITAHLRAYGQSVIPQIIINLSVYGVYVSTVFSGFLDNRPLSYLLFTYAITFLLCLLILISSERINLLKFGVPKGALHTG</sequence>
<keyword evidence="1" id="KW-0472">Membrane</keyword>
<keyword evidence="1" id="KW-1133">Transmembrane helix</keyword>
<organism evidence="2 3">
    <name type="scientific">Pseudomonas syringae pv. lapsa</name>
    <dbReference type="NCBI Taxonomy" id="199201"/>
    <lineage>
        <taxon>Bacteria</taxon>
        <taxon>Pseudomonadati</taxon>
        <taxon>Pseudomonadota</taxon>
        <taxon>Gammaproteobacteria</taxon>
        <taxon>Pseudomonadales</taxon>
        <taxon>Pseudomonadaceae</taxon>
        <taxon>Pseudomonas</taxon>
        <taxon>Pseudomonas syringae</taxon>
    </lineage>
</organism>
<feature type="transmembrane region" description="Helical" evidence="1">
    <location>
        <begin position="86"/>
        <end position="112"/>
    </location>
</feature>
<gene>
    <name evidence="2" type="ORF">ALQ98_04113</name>
</gene>
<evidence type="ECO:0000313" key="2">
    <source>
        <dbReference type="EMBL" id="RML28216.1"/>
    </source>
</evidence>
<dbReference type="EMBL" id="RBNO01000026">
    <property type="protein sequence ID" value="RML28216.1"/>
    <property type="molecule type" value="Genomic_DNA"/>
</dbReference>